<dbReference type="AlphaFoldDB" id="W7EYL7"/>
<dbReference type="HOGENOM" id="CLU_2026306_0_0_1"/>
<proteinExistence type="predicted"/>
<name>W7EYL7_BIPV3</name>
<dbReference type="GeneID" id="26251470"/>
<dbReference type="RefSeq" id="XP_014558616.1">
    <property type="nucleotide sequence ID" value="XM_014703130.1"/>
</dbReference>
<sequence>MAPRGPIALPRLGSAAVAIVLKPGVPRAPPRVLKRESSRSTTVICCTISVLKGSLAVSLINWVPPIATPPSHPCSTSTVPVAPNRLTLLHLTIERDLIAIKELTTAYPAAKDCLTLQNDALT</sequence>
<keyword evidence="2" id="KW-1185">Reference proteome</keyword>
<organism evidence="1 2">
    <name type="scientific">Bipolaris victoriae (strain FI3)</name>
    <name type="common">Victoria blight of oats agent</name>
    <name type="synonym">Cochliobolus victoriae</name>
    <dbReference type="NCBI Taxonomy" id="930091"/>
    <lineage>
        <taxon>Eukaryota</taxon>
        <taxon>Fungi</taxon>
        <taxon>Dikarya</taxon>
        <taxon>Ascomycota</taxon>
        <taxon>Pezizomycotina</taxon>
        <taxon>Dothideomycetes</taxon>
        <taxon>Pleosporomycetidae</taxon>
        <taxon>Pleosporales</taxon>
        <taxon>Pleosporineae</taxon>
        <taxon>Pleosporaceae</taxon>
        <taxon>Bipolaris</taxon>
    </lineage>
</organism>
<dbReference type="EMBL" id="KI968715">
    <property type="protein sequence ID" value="EUN29097.1"/>
    <property type="molecule type" value="Genomic_DNA"/>
</dbReference>
<dbReference type="Proteomes" id="UP000054337">
    <property type="component" value="Unassembled WGS sequence"/>
</dbReference>
<protein>
    <submittedName>
        <fullName evidence="1">Uncharacterized protein</fullName>
    </submittedName>
</protein>
<gene>
    <name evidence="1" type="ORF">COCVIDRAFT_14257</name>
</gene>
<reference evidence="1 2" key="1">
    <citation type="journal article" date="2013" name="PLoS Genet.">
        <title>Comparative genome structure, secondary metabolite, and effector coding capacity across Cochliobolus pathogens.</title>
        <authorList>
            <person name="Condon B.J."/>
            <person name="Leng Y."/>
            <person name="Wu D."/>
            <person name="Bushley K.E."/>
            <person name="Ohm R.A."/>
            <person name="Otillar R."/>
            <person name="Martin J."/>
            <person name="Schackwitz W."/>
            <person name="Grimwood J."/>
            <person name="MohdZainudin N."/>
            <person name="Xue C."/>
            <person name="Wang R."/>
            <person name="Manning V.A."/>
            <person name="Dhillon B."/>
            <person name="Tu Z.J."/>
            <person name="Steffenson B.J."/>
            <person name="Salamov A."/>
            <person name="Sun H."/>
            <person name="Lowry S."/>
            <person name="LaButti K."/>
            <person name="Han J."/>
            <person name="Copeland A."/>
            <person name="Lindquist E."/>
            <person name="Barry K."/>
            <person name="Schmutz J."/>
            <person name="Baker S.E."/>
            <person name="Ciuffetti L.M."/>
            <person name="Grigoriev I.V."/>
            <person name="Zhong S."/>
            <person name="Turgeon B.G."/>
        </authorList>
    </citation>
    <scope>NUCLEOTIDE SEQUENCE [LARGE SCALE GENOMIC DNA]</scope>
    <source>
        <strain evidence="1 2">FI3</strain>
    </source>
</reference>
<evidence type="ECO:0000313" key="2">
    <source>
        <dbReference type="Proteomes" id="UP000054337"/>
    </source>
</evidence>
<evidence type="ECO:0000313" key="1">
    <source>
        <dbReference type="EMBL" id="EUN29097.1"/>
    </source>
</evidence>
<accession>W7EYL7</accession>